<gene>
    <name evidence="5 7" type="primary">nuoH</name>
    <name evidence="7" type="ordered locus">PSMK_22880</name>
</gene>
<dbReference type="HAMAP" id="MF_01350">
    <property type="entry name" value="NDH1_NuoH"/>
    <property type="match status" value="1"/>
</dbReference>
<dbReference type="GO" id="GO:0003954">
    <property type="term" value="F:NADH dehydrogenase activity"/>
    <property type="evidence" value="ECO:0007669"/>
    <property type="project" value="TreeGrafter"/>
</dbReference>
<dbReference type="AlphaFoldDB" id="I0IGQ9"/>
<feature type="transmembrane region" description="Helical" evidence="5">
    <location>
        <begin position="299"/>
        <end position="323"/>
    </location>
</feature>
<evidence type="ECO:0000313" key="7">
    <source>
        <dbReference type="EMBL" id="BAM04447.1"/>
    </source>
</evidence>
<dbReference type="PROSITE" id="PS00667">
    <property type="entry name" value="COMPLEX1_ND1_1"/>
    <property type="match status" value="1"/>
</dbReference>
<feature type="transmembrane region" description="Helical" evidence="5">
    <location>
        <begin position="6"/>
        <end position="29"/>
    </location>
</feature>
<comment type="function">
    <text evidence="5">NDH-1 shuttles electrons from NADH, via FMN and iron-sulfur (Fe-S) centers, to quinones in the respiratory chain. The immediate electron acceptor for the enzyme in this species is believed to be ubiquinone. Couples the redox reaction to proton translocation (for every two electrons transferred, four hydrogen ions are translocated across the cytoplasmic membrane), and thus conserves the redox energy in a proton gradient. This subunit may bind ubiquinone.</text>
</comment>
<dbReference type="eggNOG" id="COG1005">
    <property type="taxonomic scope" value="Bacteria"/>
</dbReference>
<feature type="transmembrane region" description="Helical" evidence="5">
    <location>
        <begin position="251"/>
        <end position="270"/>
    </location>
</feature>
<sequence length="451" mass="49289">MLSAQAFLSIVVALSLLPVILGATAYLILLERKVAAWAQDRIGPNRTDFSFGQSDLLEIYPTLGRIVRSIPGFRFLARKKAFGLGQALADGLKLFVKEDYTPPFVDLRLFLLAPVLAVIPAMIGWAVIPWGGMWAFPGIHLFGIDLVAPSPVDPVTGLVDAARVAVLPISIGVIYLLAVSSLAVYGVVLAGFSSNNKFAFLGGLRATAQMLSYEIPMGVCVLIMILMYRTADTEAMVQGQISAGWFGLGEVWGVLMHPLLAAIFFVCVLAECNRAPFDLAEAEQELVGGFHTEYSSMKWALFFLGEYIHMITGSAFVVLMFFGGWELPFLHAFPSVAEGWLEGILVVSLKMGVFMAKVALVLFVMMWVRWTLPRFRFDQLMRLAWRGMIPLVLVMLLVVGVMVWAGLTAWWMFTLANVAVVAGALLLSPLLPAGPEVNRKVPLVGSRFSPA</sequence>
<feature type="transmembrane region" description="Helical" evidence="5">
    <location>
        <begin position="211"/>
        <end position="231"/>
    </location>
</feature>
<dbReference type="PROSITE" id="PS00668">
    <property type="entry name" value="COMPLEX1_ND1_2"/>
    <property type="match status" value="1"/>
</dbReference>
<keyword evidence="5" id="KW-0874">Quinone</keyword>
<dbReference type="KEGG" id="phm:PSMK_22880"/>
<proteinExistence type="inferred from homology"/>
<organism evidence="7 8">
    <name type="scientific">Phycisphaera mikurensis (strain NBRC 102666 / KCTC 22515 / FYK2301M01)</name>
    <dbReference type="NCBI Taxonomy" id="1142394"/>
    <lineage>
        <taxon>Bacteria</taxon>
        <taxon>Pseudomonadati</taxon>
        <taxon>Planctomycetota</taxon>
        <taxon>Phycisphaerae</taxon>
        <taxon>Phycisphaerales</taxon>
        <taxon>Phycisphaeraceae</taxon>
        <taxon>Phycisphaera</taxon>
    </lineage>
</organism>
<protein>
    <recommendedName>
        <fullName evidence="5">NADH-quinone oxidoreductase subunit H</fullName>
        <ecNumber evidence="5">7.1.1.-</ecNumber>
    </recommendedName>
    <alternativeName>
        <fullName evidence="5">NADH dehydrogenase I subunit H</fullName>
    </alternativeName>
    <alternativeName>
        <fullName evidence="5">NDH-1 subunit H</fullName>
    </alternativeName>
</protein>
<dbReference type="EC" id="7.1.1.-" evidence="5"/>
<dbReference type="STRING" id="1142394.PSMK_22880"/>
<dbReference type="GO" id="GO:0048038">
    <property type="term" value="F:quinone binding"/>
    <property type="evidence" value="ECO:0007669"/>
    <property type="project" value="UniProtKB-KW"/>
</dbReference>
<dbReference type="OrthoDB" id="9803734at2"/>
<keyword evidence="7" id="KW-0560">Oxidoreductase</keyword>
<dbReference type="PATRIC" id="fig|1142394.8.peg.2362"/>
<dbReference type="GO" id="GO:0009060">
    <property type="term" value="P:aerobic respiration"/>
    <property type="evidence" value="ECO:0007669"/>
    <property type="project" value="TreeGrafter"/>
</dbReference>
<evidence type="ECO:0000256" key="5">
    <source>
        <dbReference type="HAMAP-Rule" id="MF_01350"/>
    </source>
</evidence>
<reference evidence="7 8" key="1">
    <citation type="submission" date="2012-02" db="EMBL/GenBank/DDBJ databases">
        <title>Complete genome sequence of Phycisphaera mikurensis NBRC 102666.</title>
        <authorList>
            <person name="Ankai A."/>
            <person name="Hosoyama A."/>
            <person name="Terui Y."/>
            <person name="Sekine M."/>
            <person name="Fukai R."/>
            <person name="Kato Y."/>
            <person name="Nakamura S."/>
            <person name="Yamada-Narita S."/>
            <person name="Kawakoshi A."/>
            <person name="Fukunaga Y."/>
            <person name="Yamazaki S."/>
            <person name="Fujita N."/>
        </authorList>
    </citation>
    <scope>NUCLEOTIDE SEQUENCE [LARGE SCALE GENOMIC DNA]</scope>
    <source>
        <strain evidence="8">NBRC 102666 / KCTC 22515 / FYK2301M01</strain>
    </source>
</reference>
<keyword evidence="2 5" id="KW-0812">Transmembrane</keyword>
<dbReference type="PANTHER" id="PTHR11432:SF3">
    <property type="entry name" value="NADH-UBIQUINONE OXIDOREDUCTASE CHAIN 1"/>
    <property type="match status" value="1"/>
</dbReference>
<comment type="subunit">
    <text evidence="5">NDH-1 is composed of 14 different subunits. Subunits NuoA, H, J, K, L, M, N constitute the membrane sector of the complex.</text>
</comment>
<feature type="transmembrane region" description="Helical" evidence="5">
    <location>
        <begin position="109"/>
        <end position="128"/>
    </location>
</feature>
<dbReference type="RefSeq" id="WP_014437662.1">
    <property type="nucleotide sequence ID" value="NC_017080.1"/>
</dbReference>
<feature type="transmembrane region" description="Helical" evidence="5">
    <location>
        <begin position="383"/>
        <end position="404"/>
    </location>
</feature>
<keyword evidence="4 5" id="KW-0472">Membrane</keyword>
<evidence type="ECO:0000313" key="8">
    <source>
        <dbReference type="Proteomes" id="UP000007881"/>
    </source>
</evidence>
<evidence type="ECO:0000256" key="1">
    <source>
        <dbReference type="ARBA" id="ARBA00004141"/>
    </source>
</evidence>
<keyword evidence="5" id="KW-1003">Cell membrane</keyword>
<dbReference type="HOGENOM" id="CLU_015134_0_1_0"/>
<comment type="subcellular location">
    <subcellularLocation>
        <location evidence="5">Cell inner membrane</location>
        <topology evidence="5">Multi-pass membrane protein</topology>
    </subcellularLocation>
    <subcellularLocation>
        <location evidence="6">Cell membrane</location>
        <topology evidence="6">Multi-pass membrane protein</topology>
    </subcellularLocation>
    <subcellularLocation>
        <location evidence="1">Membrane</location>
        <topology evidence="1">Multi-pass membrane protein</topology>
    </subcellularLocation>
</comment>
<dbReference type="Pfam" id="PF00146">
    <property type="entry name" value="NADHdh"/>
    <property type="match status" value="1"/>
</dbReference>
<feature type="transmembrane region" description="Helical" evidence="5">
    <location>
        <begin position="165"/>
        <end position="190"/>
    </location>
</feature>
<keyword evidence="5" id="KW-0830">Ubiquinone</keyword>
<keyword evidence="5 6" id="KW-0520">NAD</keyword>
<accession>I0IGQ9</accession>
<feature type="transmembrane region" description="Helical" evidence="5">
    <location>
        <begin position="410"/>
        <end position="431"/>
    </location>
</feature>
<name>I0IGQ9_PHYMF</name>
<comment type="similarity">
    <text evidence="5 6">Belongs to the complex I subunit 1 family.</text>
</comment>
<evidence type="ECO:0000256" key="3">
    <source>
        <dbReference type="ARBA" id="ARBA00022989"/>
    </source>
</evidence>
<comment type="catalytic activity">
    <reaction evidence="5">
        <text>a quinone + NADH + 5 H(+)(in) = a quinol + NAD(+) + 4 H(+)(out)</text>
        <dbReference type="Rhea" id="RHEA:57888"/>
        <dbReference type="ChEBI" id="CHEBI:15378"/>
        <dbReference type="ChEBI" id="CHEBI:24646"/>
        <dbReference type="ChEBI" id="CHEBI:57540"/>
        <dbReference type="ChEBI" id="CHEBI:57945"/>
        <dbReference type="ChEBI" id="CHEBI:132124"/>
    </reaction>
</comment>
<dbReference type="GO" id="GO:0005886">
    <property type="term" value="C:plasma membrane"/>
    <property type="evidence" value="ECO:0007669"/>
    <property type="project" value="UniProtKB-SubCell"/>
</dbReference>
<keyword evidence="8" id="KW-1185">Reference proteome</keyword>
<dbReference type="GO" id="GO:0016655">
    <property type="term" value="F:oxidoreductase activity, acting on NAD(P)H, quinone or similar compound as acceptor"/>
    <property type="evidence" value="ECO:0007669"/>
    <property type="project" value="UniProtKB-UniRule"/>
</dbReference>
<evidence type="ECO:0000256" key="2">
    <source>
        <dbReference type="ARBA" id="ARBA00022692"/>
    </source>
</evidence>
<dbReference type="InterPro" id="IPR001694">
    <property type="entry name" value="NADH_UbQ_OxRdtase_su1/FPO"/>
</dbReference>
<dbReference type="EMBL" id="AP012338">
    <property type="protein sequence ID" value="BAM04447.1"/>
    <property type="molecule type" value="Genomic_DNA"/>
</dbReference>
<keyword evidence="5" id="KW-0997">Cell inner membrane</keyword>
<keyword evidence="3 5" id="KW-1133">Transmembrane helix</keyword>
<evidence type="ECO:0000256" key="4">
    <source>
        <dbReference type="ARBA" id="ARBA00023136"/>
    </source>
</evidence>
<dbReference type="Proteomes" id="UP000007881">
    <property type="component" value="Chromosome"/>
</dbReference>
<feature type="transmembrane region" description="Helical" evidence="5">
    <location>
        <begin position="343"/>
        <end position="371"/>
    </location>
</feature>
<dbReference type="InterPro" id="IPR018086">
    <property type="entry name" value="NADH_UbQ_OxRdtase_su1_CS"/>
</dbReference>
<evidence type="ECO:0000256" key="6">
    <source>
        <dbReference type="RuleBase" id="RU000471"/>
    </source>
</evidence>
<dbReference type="PANTHER" id="PTHR11432">
    <property type="entry name" value="NADH DEHYDROGENASE SUBUNIT 1"/>
    <property type="match status" value="1"/>
</dbReference>
<keyword evidence="5" id="KW-1278">Translocase</keyword>